<dbReference type="OrthoDB" id="4656735at2759"/>
<comment type="caution">
    <text evidence="1">The sequence shown here is derived from an EMBL/GenBank/DDBJ whole genome shotgun (WGS) entry which is preliminary data.</text>
</comment>
<name>A0A8H3FNR1_9LECA</name>
<sequence>MAAPRPMCIGIPVDHRFGKLPVSRLREDVPRWIGNHAQIIEGYGRTHRRNPSIQERNFAKWLSLPETKGGVLIVLQQPAEFQQYFDDHATTVERCASLKAINDVCKTMTGHDLAQVSCFDAFPFQTSLWNKMPPYTRDEQFDEAYETFLMMVSAKEPDLILCCYQSPHDTKYTLFQSRGVRSCENFRARLDGREYFCVNGFHPGYAINHNKTSSVLRNLLIAKISHAFCLADGSNRLDTLVVDLSDRRQEYQEEKKRLGYVKDKDDEHELRNFQCNINKLKLIFDGFERDRYFYMKDDEMYRFLFENQFSAALQDCALLLESITPSSLGRQTANICKTFLYSFIRTSTQRPAGRTVGVVPADSRKIVHDTCLKSFMSKYWQRNLGLCMTSLVTDLDNAYTGDKQGFFDFDHWKLHEAFRSAATSLEDIMSSLWNNGQSASDPLDFDICAGFASLTITGPNITKPVTGAMSSLLGSVYPYSSGPYASNSYASNSYTSSSYTSNSYTSNSYTSNSYTPNSYAPNTYAPSSYAPNLYGPSSDQANPQTAAFFHRLHHGHIHRLPIGLMYQIRAPSRLSQTLPTKAPVIKGIINPTEAIVPDVNNPDIGCEIVQVPSEDLAEGYIIFLQGRFYNF</sequence>
<reference evidence="1" key="1">
    <citation type="submission" date="2021-03" db="EMBL/GenBank/DDBJ databases">
        <authorList>
            <person name="Tagirdzhanova G."/>
        </authorList>
    </citation>
    <scope>NUCLEOTIDE SEQUENCE</scope>
</reference>
<dbReference type="AlphaFoldDB" id="A0A8H3FNR1"/>
<organism evidence="1 2">
    <name type="scientific">Gomphillus americanus</name>
    <dbReference type="NCBI Taxonomy" id="1940652"/>
    <lineage>
        <taxon>Eukaryota</taxon>
        <taxon>Fungi</taxon>
        <taxon>Dikarya</taxon>
        <taxon>Ascomycota</taxon>
        <taxon>Pezizomycotina</taxon>
        <taxon>Lecanoromycetes</taxon>
        <taxon>OSLEUM clade</taxon>
        <taxon>Ostropomycetidae</taxon>
        <taxon>Ostropales</taxon>
        <taxon>Graphidaceae</taxon>
        <taxon>Gomphilloideae</taxon>
        <taxon>Gomphillus</taxon>
    </lineage>
</organism>
<dbReference type="Proteomes" id="UP000664169">
    <property type="component" value="Unassembled WGS sequence"/>
</dbReference>
<dbReference type="EMBL" id="CAJPDQ010000028">
    <property type="protein sequence ID" value="CAF9927976.1"/>
    <property type="molecule type" value="Genomic_DNA"/>
</dbReference>
<proteinExistence type="predicted"/>
<evidence type="ECO:0000313" key="1">
    <source>
        <dbReference type="EMBL" id="CAF9927976.1"/>
    </source>
</evidence>
<accession>A0A8H3FNR1</accession>
<keyword evidence="2" id="KW-1185">Reference proteome</keyword>
<protein>
    <submittedName>
        <fullName evidence="1">Uncharacterized protein</fullName>
    </submittedName>
</protein>
<gene>
    <name evidence="1" type="ORF">GOMPHAMPRED_004564</name>
</gene>
<evidence type="ECO:0000313" key="2">
    <source>
        <dbReference type="Proteomes" id="UP000664169"/>
    </source>
</evidence>